<dbReference type="Proteomes" id="UP001151081">
    <property type="component" value="Unassembled WGS sequence"/>
</dbReference>
<dbReference type="AlphaFoldDB" id="A0A9X3X8W1"/>
<comment type="caution">
    <text evidence="1">The sequence shown here is derived from an EMBL/GenBank/DDBJ whole genome shotgun (WGS) entry which is preliminary data.</text>
</comment>
<evidence type="ECO:0000313" key="2">
    <source>
        <dbReference type="Proteomes" id="UP001151081"/>
    </source>
</evidence>
<keyword evidence="2" id="KW-1185">Reference proteome</keyword>
<reference evidence="1 2" key="1">
    <citation type="submission" date="2021-04" db="EMBL/GenBank/DDBJ databases">
        <title>Genome analysis of Polyangium sp.</title>
        <authorList>
            <person name="Li Y."/>
            <person name="Wang J."/>
        </authorList>
    </citation>
    <scope>NUCLEOTIDE SEQUENCE [LARGE SCALE GENOMIC DNA]</scope>
    <source>
        <strain evidence="1 2">SDU14</strain>
    </source>
</reference>
<evidence type="ECO:0000313" key="1">
    <source>
        <dbReference type="EMBL" id="MDC3984508.1"/>
    </source>
</evidence>
<protein>
    <submittedName>
        <fullName evidence="1">Uncharacterized protein</fullName>
    </submittedName>
</protein>
<gene>
    <name evidence="1" type="ORF">KEG57_28635</name>
</gene>
<accession>A0A9X3X8W1</accession>
<organism evidence="1 2">
    <name type="scientific">Polyangium jinanense</name>
    <dbReference type="NCBI Taxonomy" id="2829994"/>
    <lineage>
        <taxon>Bacteria</taxon>
        <taxon>Pseudomonadati</taxon>
        <taxon>Myxococcota</taxon>
        <taxon>Polyangia</taxon>
        <taxon>Polyangiales</taxon>
        <taxon>Polyangiaceae</taxon>
        <taxon>Polyangium</taxon>
    </lineage>
</organism>
<dbReference type="RefSeq" id="WP_272458992.1">
    <property type="nucleotide sequence ID" value="NZ_JAGTJJ010000021.1"/>
</dbReference>
<sequence>MSGSKRSDYEASLRALKVDVPSELRVQLKREAVELDIPIRRYVRQILEERLPWDVRRKVEASAKRENMDVQQYLMKALRQAGALDDK</sequence>
<name>A0A9X3X8W1_9BACT</name>
<dbReference type="EMBL" id="JAGTJJ010000021">
    <property type="protein sequence ID" value="MDC3984508.1"/>
    <property type="molecule type" value="Genomic_DNA"/>
</dbReference>
<proteinExistence type="predicted"/>